<evidence type="ECO:0000313" key="3">
    <source>
        <dbReference type="Proteomes" id="UP000008063"/>
    </source>
</evidence>
<gene>
    <name evidence="2" type="ORF">SERLA73DRAFT_52158</name>
</gene>
<dbReference type="Gene3D" id="2.60.40.640">
    <property type="match status" value="1"/>
</dbReference>
<reference evidence="3" key="1">
    <citation type="journal article" date="2011" name="Science">
        <title>The plant cell wall-decomposing machinery underlies the functional diversity of forest fungi.</title>
        <authorList>
            <person name="Eastwood D.C."/>
            <person name="Floudas D."/>
            <person name="Binder M."/>
            <person name="Majcherczyk A."/>
            <person name="Schneider P."/>
            <person name="Aerts A."/>
            <person name="Asiegbu F.O."/>
            <person name="Baker S.E."/>
            <person name="Barry K."/>
            <person name="Bendiksby M."/>
            <person name="Blumentritt M."/>
            <person name="Coutinho P.M."/>
            <person name="Cullen D."/>
            <person name="de Vries R.P."/>
            <person name="Gathman A."/>
            <person name="Goodell B."/>
            <person name="Henrissat B."/>
            <person name="Ihrmark K."/>
            <person name="Kauserud H."/>
            <person name="Kohler A."/>
            <person name="LaButti K."/>
            <person name="Lapidus A."/>
            <person name="Lavin J.L."/>
            <person name="Lee Y.-H."/>
            <person name="Lindquist E."/>
            <person name="Lilly W."/>
            <person name="Lucas S."/>
            <person name="Morin E."/>
            <person name="Murat C."/>
            <person name="Oguiza J.A."/>
            <person name="Park J."/>
            <person name="Pisabarro A.G."/>
            <person name="Riley R."/>
            <person name="Rosling A."/>
            <person name="Salamov A."/>
            <person name="Schmidt O."/>
            <person name="Schmutz J."/>
            <person name="Skrede I."/>
            <person name="Stenlid J."/>
            <person name="Wiebenga A."/>
            <person name="Xie X."/>
            <person name="Kuees U."/>
            <person name="Hibbett D.S."/>
            <person name="Hoffmeister D."/>
            <person name="Hoegberg N."/>
            <person name="Martin F."/>
            <person name="Grigoriev I.V."/>
            <person name="Watkinson S.C."/>
        </authorList>
    </citation>
    <scope>NUCLEOTIDE SEQUENCE [LARGE SCALE GENOMIC DNA]</scope>
    <source>
        <strain evidence="3">strain S7.3</strain>
    </source>
</reference>
<dbReference type="InterPro" id="IPR050357">
    <property type="entry name" value="Arrestin_domain-protein"/>
</dbReference>
<protein>
    <recommendedName>
        <fullName evidence="1">Arrestin-like N-terminal domain-containing protein</fullName>
    </recommendedName>
</protein>
<dbReference type="Pfam" id="PF00339">
    <property type="entry name" value="Arrestin_N"/>
    <property type="match status" value="1"/>
</dbReference>
<feature type="non-terminal residue" evidence="2">
    <location>
        <position position="250"/>
    </location>
</feature>
<dbReference type="InParanoid" id="F8PVT5"/>
<evidence type="ECO:0000313" key="2">
    <source>
        <dbReference type="EMBL" id="EGO00219.1"/>
    </source>
</evidence>
<dbReference type="SUPFAM" id="SSF81296">
    <property type="entry name" value="E set domains"/>
    <property type="match status" value="1"/>
</dbReference>
<dbReference type="Proteomes" id="UP000008063">
    <property type="component" value="Unassembled WGS sequence"/>
</dbReference>
<proteinExistence type="predicted"/>
<dbReference type="InterPro" id="IPR011021">
    <property type="entry name" value="Arrestin-like_N"/>
</dbReference>
<dbReference type="InterPro" id="IPR014752">
    <property type="entry name" value="Arrestin-like_C"/>
</dbReference>
<accession>F8PVT5</accession>
<dbReference type="EMBL" id="GL945479">
    <property type="protein sequence ID" value="EGO00219.1"/>
    <property type="molecule type" value="Genomic_DNA"/>
</dbReference>
<dbReference type="STRING" id="936435.F8PVT5"/>
<dbReference type="PANTHER" id="PTHR11188:SF17">
    <property type="entry name" value="FI21816P1"/>
    <property type="match status" value="1"/>
</dbReference>
<dbReference type="InterPro" id="IPR014756">
    <property type="entry name" value="Ig_E-set"/>
</dbReference>
<organism evidence="3">
    <name type="scientific">Serpula lacrymans var. lacrymans (strain S7.3)</name>
    <name type="common">Dry rot fungus</name>
    <dbReference type="NCBI Taxonomy" id="936435"/>
    <lineage>
        <taxon>Eukaryota</taxon>
        <taxon>Fungi</taxon>
        <taxon>Dikarya</taxon>
        <taxon>Basidiomycota</taxon>
        <taxon>Agaricomycotina</taxon>
        <taxon>Agaricomycetes</taxon>
        <taxon>Agaricomycetidae</taxon>
        <taxon>Boletales</taxon>
        <taxon>Coniophorineae</taxon>
        <taxon>Serpulaceae</taxon>
        <taxon>Serpula</taxon>
    </lineage>
</organism>
<dbReference type="GO" id="GO:0005886">
    <property type="term" value="C:plasma membrane"/>
    <property type="evidence" value="ECO:0007669"/>
    <property type="project" value="TreeGrafter"/>
</dbReference>
<name>F8PVT5_SERL3</name>
<dbReference type="GO" id="GO:0070086">
    <property type="term" value="P:ubiquitin-dependent endocytosis"/>
    <property type="evidence" value="ECO:0007669"/>
    <property type="project" value="TreeGrafter"/>
</dbReference>
<dbReference type="PANTHER" id="PTHR11188">
    <property type="entry name" value="ARRESTIN DOMAIN CONTAINING PROTEIN"/>
    <property type="match status" value="1"/>
</dbReference>
<keyword evidence="3" id="KW-1185">Reference proteome</keyword>
<dbReference type="GO" id="GO:0005829">
    <property type="term" value="C:cytosol"/>
    <property type="evidence" value="ECO:0007669"/>
    <property type="project" value="TreeGrafter"/>
</dbReference>
<feature type="domain" description="Arrestin-like N-terminal" evidence="1">
    <location>
        <begin position="33"/>
        <end position="144"/>
    </location>
</feature>
<sequence length="250" mass="27502">MSREKDTKPYIDIIVSSNCLSLKGTGVDVESALLSGHVALYLTESTSIKEINLQFRGKARLPAPPNEPLSLNSSHPMYIICNHDWTFLEGEKRHSHTLKAGRHLFPFQLQLGGSLPSSISTTAYGGASVMYKLRAVAVRPGLSHNLQTAIPISIMRSFAPEALEYQQTLEIENTWPEKLMYSIMIPHKAWAIGDKLTAIVKFSPLAKGVRVLTVVTAINEITKLYGRAASQEHTRSVATAKHEIVNGKAV</sequence>
<dbReference type="AlphaFoldDB" id="F8PVT5"/>
<dbReference type="GO" id="GO:0031625">
    <property type="term" value="F:ubiquitin protein ligase binding"/>
    <property type="evidence" value="ECO:0007669"/>
    <property type="project" value="TreeGrafter"/>
</dbReference>
<dbReference type="OMA" id="CQEPTKI"/>
<dbReference type="GO" id="GO:0030674">
    <property type="term" value="F:protein-macromolecule adaptor activity"/>
    <property type="evidence" value="ECO:0007669"/>
    <property type="project" value="TreeGrafter"/>
</dbReference>
<dbReference type="HOGENOM" id="CLU_079124_0_0_1"/>
<dbReference type="OrthoDB" id="2333384at2759"/>
<evidence type="ECO:0000259" key="1">
    <source>
        <dbReference type="Pfam" id="PF00339"/>
    </source>
</evidence>
<dbReference type="eggNOG" id="KOG3780">
    <property type="taxonomic scope" value="Eukaryota"/>
</dbReference>